<accession>A0ACB8RL25</accession>
<dbReference type="Proteomes" id="UP000814033">
    <property type="component" value="Unassembled WGS sequence"/>
</dbReference>
<protein>
    <submittedName>
        <fullName evidence="1">Uncharacterized protein</fullName>
    </submittedName>
</protein>
<reference evidence="1" key="2">
    <citation type="journal article" date="2022" name="New Phytol.">
        <title>Evolutionary transition to the ectomycorrhizal habit in the genomes of a hyperdiverse lineage of mushroom-forming fungi.</title>
        <authorList>
            <person name="Looney B."/>
            <person name="Miyauchi S."/>
            <person name="Morin E."/>
            <person name="Drula E."/>
            <person name="Courty P.E."/>
            <person name="Kohler A."/>
            <person name="Kuo A."/>
            <person name="LaButti K."/>
            <person name="Pangilinan J."/>
            <person name="Lipzen A."/>
            <person name="Riley R."/>
            <person name="Andreopoulos W."/>
            <person name="He G."/>
            <person name="Johnson J."/>
            <person name="Nolan M."/>
            <person name="Tritt A."/>
            <person name="Barry K.W."/>
            <person name="Grigoriev I.V."/>
            <person name="Nagy L.G."/>
            <person name="Hibbett D."/>
            <person name="Henrissat B."/>
            <person name="Matheny P.B."/>
            <person name="Labbe J."/>
            <person name="Martin F.M."/>
        </authorList>
    </citation>
    <scope>NUCLEOTIDE SEQUENCE</scope>
    <source>
        <strain evidence="1">FP105234-sp</strain>
    </source>
</reference>
<comment type="caution">
    <text evidence="1">The sequence shown here is derived from an EMBL/GenBank/DDBJ whole genome shotgun (WGS) entry which is preliminary data.</text>
</comment>
<keyword evidence="2" id="KW-1185">Reference proteome</keyword>
<name>A0ACB8RL25_9AGAM</name>
<reference evidence="1" key="1">
    <citation type="submission" date="2021-02" db="EMBL/GenBank/DDBJ databases">
        <authorList>
            <consortium name="DOE Joint Genome Institute"/>
            <person name="Ahrendt S."/>
            <person name="Looney B.P."/>
            <person name="Miyauchi S."/>
            <person name="Morin E."/>
            <person name="Drula E."/>
            <person name="Courty P.E."/>
            <person name="Chicoki N."/>
            <person name="Fauchery L."/>
            <person name="Kohler A."/>
            <person name="Kuo A."/>
            <person name="Labutti K."/>
            <person name="Pangilinan J."/>
            <person name="Lipzen A."/>
            <person name="Riley R."/>
            <person name="Andreopoulos W."/>
            <person name="He G."/>
            <person name="Johnson J."/>
            <person name="Barry K.W."/>
            <person name="Grigoriev I.V."/>
            <person name="Nagy L."/>
            <person name="Hibbett D."/>
            <person name="Henrissat B."/>
            <person name="Matheny P.B."/>
            <person name="Labbe J."/>
            <person name="Martin F."/>
        </authorList>
    </citation>
    <scope>NUCLEOTIDE SEQUENCE</scope>
    <source>
        <strain evidence="1">FP105234-sp</strain>
    </source>
</reference>
<gene>
    <name evidence="1" type="ORF">FA95DRAFT_1496441</name>
</gene>
<evidence type="ECO:0000313" key="2">
    <source>
        <dbReference type="Proteomes" id="UP000814033"/>
    </source>
</evidence>
<dbReference type="EMBL" id="MU275969">
    <property type="protein sequence ID" value="KAI0044869.1"/>
    <property type="molecule type" value="Genomic_DNA"/>
</dbReference>
<organism evidence="1 2">
    <name type="scientific">Auriscalpium vulgare</name>
    <dbReference type="NCBI Taxonomy" id="40419"/>
    <lineage>
        <taxon>Eukaryota</taxon>
        <taxon>Fungi</taxon>
        <taxon>Dikarya</taxon>
        <taxon>Basidiomycota</taxon>
        <taxon>Agaricomycotina</taxon>
        <taxon>Agaricomycetes</taxon>
        <taxon>Russulales</taxon>
        <taxon>Auriscalpiaceae</taxon>
        <taxon>Auriscalpium</taxon>
    </lineage>
</organism>
<sequence length="222" mass="25255">MATDPVFPKKKSDKNRSGTPALHIGAWGINGNFLKITRDSYVQKPETLEAMDAFLGAFKKYVAPRIRQTLNQHNPEQARTVERCAEHVRRLVNFREALDFNGACLCIAIKQGSSELIHVDFNDHERFLTCVLPVGDAVGAHVFLPQLNQRFAVERGSMFAFKAKRLAHCTSPPTSGERIVLTCFTDYATAKRVENLRKREETNRLLRRSVRSGPKRRQSYRV</sequence>
<proteinExistence type="predicted"/>
<evidence type="ECO:0000313" key="1">
    <source>
        <dbReference type="EMBL" id="KAI0044869.1"/>
    </source>
</evidence>